<evidence type="ECO:0008006" key="4">
    <source>
        <dbReference type="Google" id="ProtNLM"/>
    </source>
</evidence>
<evidence type="ECO:0000313" key="2">
    <source>
        <dbReference type="EMBL" id="CAL6031923.1"/>
    </source>
</evidence>
<comment type="caution">
    <text evidence="2">The sequence shown here is derived from an EMBL/GenBank/DDBJ whole genome shotgun (WGS) entry which is preliminary data.</text>
</comment>
<keyword evidence="1" id="KW-0472">Membrane</keyword>
<gene>
    <name evidence="2" type="ORF">HINF_LOCUS34236</name>
</gene>
<protein>
    <recommendedName>
        <fullName evidence="4">Transmembrane protein</fullName>
    </recommendedName>
</protein>
<keyword evidence="1" id="KW-1133">Transmembrane helix</keyword>
<accession>A0ABP1J894</accession>
<keyword evidence="1" id="KW-0812">Transmembrane</keyword>
<organism evidence="2 3">
    <name type="scientific">Hexamita inflata</name>
    <dbReference type="NCBI Taxonomy" id="28002"/>
    <lineage>
        <taxon>Eukaryota</taxon>
        <taxon>Metamonada</taxon>
        <taxon>Diplomonadida</taxon>
        <taxon>Hexamitidae</taxon>
        <taxon>Hexamitinae</taxon>
        <taxon>Hexamita</taxon>
    </lineage>
</organism>
<keyword evidence="3" id="KW-1185">Reference proteome</keyword>
<evidence type="ECO:0000313" key="3">
    <source>
        <dbReference type="Proteomes" id="UP001642409"/>
    </source>
</evidence>
<evidence type="ECO:0000256" key="1">
    <source>
        <dbReference type="SAM" id="Phobius"/>
    </source>
</evidence>
<feature type="transmembrane region" description="Helical" evidence="1">
    <location>
        <begin position="506"/>
        <end position="527"/>
    </location>
</feature>
<dbReference type="EMBL" id="CAXDID020000121">
    <property type="protein sequence ID" value="CAL6031923.1"/>
    <property type="molecule type" value="Genomic_DNA"/>
</dbReference>
<sequence>MINLIQIATMSQLQLKEINNCYSDKTNIVVDKNTELITIYLVSTQNIQCDVFPTDVYVNLTLPYPFVSSLQTQYLGFNYLTTTYLQIQVDSSNLSPGTTVDDYSLFTFAQVSISSLSEITSIEISSSYLRKSNLQECFSELVLTIYSNTIQFLAFPSNECKLQISNNNSESKMIGMSLIINDVEYEFDDYQVTNFIESYQQTSMIFSALYSDFLDLNTQPFHYATFKIISHQGTIDLEISYPFNYIYVSSTNSFFSMSYPQVVLMNNSFIVSVAVDSSITIQSIQDQIDQLTYTKVVQRLSCKLYKKQFTLQTVIFDYFNVSNQKMIISCKQGSENQQKYCQEFYNYAYDNNETQCFLDILIFDGTQCISIEKLQLFTTTTCLNRFSVQLINEHVCVVVQQKQNCKYCQTFEEYINQNDTLFLSKHSNKLFYNDGYQNQYGMITKITNFTNQSTQFCFDCQNYADINKKLKCSETKQLVKQQNTWQLSLYKDVSYSSKFIINDYSIVQDVAVVLGSVLLLFSLTLCIHHIKATQRMISEVGIYGPYSQFCSF</sequence>
<proteinExistence type="predicted"/>
<dbReference type="Proteomes" id="UP001642409">
    <property type="component" value="Unassembled WGS sequence"/>
</dbReference>
<reference evidence="2 3" key="1">
    <citation type="submission" date="2024-07" db="EMBL/GenBank/DDBJ databases">
        <authorList>
            <person name="Akdeniz Z."/>
        </authorList>
    </citation>
    <scope>NUCLEOTIDE SEQUENCE [LARGE SCALE GENOMIC DNA]</scope>
</reference>
<name>A0ABP1J894_9EUKA</name>